<keyword evidence="1" id="KW-0472">Membrane</keyword>
<evidence type="ECO:0000256" key="1">
    <source>
        <dbReference type="SAM" id="Phobius"/>
    </source>
</evidence>
<accession>A0A3Q9BSC4</accession>
<feature type="domain" description="Filamentous haemagglutinin FhaB/tRNA nuclease CdiA-like TPS" evidence="2">
    <location>
        <begin position="110"/>
        <end position="224"/>
    </location>
</feature>
<dbReference type="KEGG" id="upv:EJN92_16085"/>
<dbReference type="OrthoDB" id="218680at2"/>
<dbReference type="InterPro" id="IPR021026">
    <property type="entry name" value="Filamn_hemagglutn_DUF3739"/>
</dbReference>
<gene>
    <name evidence="3" type="ORF">EJN92_16085</name>
</gene>
<dbReference type="PANTHER" id="PTHR12338:SF5">
    <property type="entry name" value="ANTIGEN 43-RELATED"/>
    <property type="match status" value="1"/>
</dbReference>
<dbReference type="Proteomes" id="UP000275663">
    <property type="component" value="Chromosome"/>
</dbReference>
<protein>
    <submittedName>
        <fullName evidence="3">Filamentous hemagglutinin N-terminal domain-containing protein</fullName>
    </submittedName>
</protein>
<dbReference type="Pfam" id="PF05860">
    <property type="entry name" value="TPS"/>
    <property type="match status" value="1"/>
</dbReference>
<evidence type="ECO:0000313" key="3">
    <source>
        <dbReference type="EMBL" id="AZP13378.1"/>
    </source>
</evidence>
<dbReference type="RefSeq" id="WP_126128751.1">
    <property type="nucleotide sequence ID" value="NZ_CP034464.1"/>
</dbReference>
<name>A0A3Q9BSC4_9BURK</name>
<evidence type="ECO:0000313" key="4">
    <source>
        <dbReference type="Proteomes" id="UP000275663"/>
    </source>
</evidence>
<organism evidence="3 4">
    <name type="scientific">Undibacterium parvum</name>
    <dbReference type="NCBI Taxonomy" id="401471"/>
    <lineage>
        <taxon>Bacteria</taxon>
        <taxon>Pseudomonadati</taxon>
        <taxon>Pseudomonadota</taxon>
        <taxon>Betaproteobacteria</taxon>
        <taxon>Burkholderiales</taxon>
        <taxon>Oxalobacteraceae</taxon>
        <taxon>Undibacterium</taxon>
    </lineage>
</organism>
<dbReference type="SUPFAM" id="SSF51126">
    <property type="entry name" value="Pectin lyase-like"/>
    <property type="match status" value="1"/>
</dbReference>
<sequence length="3688" mass="380215">MTTLINASCPRPRTLIKKSPSKLFTTLSTKLPNKLPNKQSSTTLTAFKEKIMSSTRYRRLPLVASVSVLMTAGVLVCSNSWAQVPPRLPRVALPAGTLPTGAASQPLAIGSASVRSPLVVAGAFDPYRVSGNTATITQKDPAGILAWSSFDISADAKLEVLQPSATAVLLNKIEGGISPTVIEGMLNAKGHVYIYNPNGIIFGKSATVNVASLLASSLKIDDKRFLSGLLAPNLEAIFAADPNYKDPVTGLAGAMPGAVEVEGDAAQRAKLSAASGGKIMLLAPNVTNNGMLLAPDGQVVLAAGGKVYLAAPTEPGMRGLIVEVNNSNLPAIGGVASNGAATNGTQGSISVERGNASMLGFAVNQMGSVSATTSINLNGSVYLRARAGASKQGEDTPAVSTVGGILTLGKNSLTQIAIYDDKLTAPAGPDDPAFKKSRIDLFGQNISLQENAKIVAPAAEVVIRAKQDPSVHDLPLYDASKPYAERNHSHIDFAAGSLIDVSGGKDTKLAMENNVLEVQLLSELADNVLMRQSTLRGKKFRFDIRKSTNIADISKAIAKIEGTVGERTAAGGRITVISDGEIIQRSGSLMNVSGGAVSYLDGYVNTTKLTADGTLFELSTASANKLYGGLINFPNSRRNFEKGYTVGKDGGTVQLSAPVMVLQGEFKGETIQGLYQREVGAKNRALGSKFSLGGSLYDYARASVEGASSSQLSEKAGPDDVKKIAGYQAQIVFSEAGDAGLRLKDEAFDSDNNPQHALLAKRLVLNSASLQQAGFSRVTAITAGDLEVSAPLVLAAGGEVDLGAYGNLDFKSGISMPGGSVIAKSISKLSLAPGLAFDLAGQWINDSKTAKPVRDAMGNPIADVVIQGGKISFSSPRIEIADGVRLDVSAGAWLDAQGKLKKADGGSIGLTSLFTGYSSFLHLGNNLSLTGFSFAKGAALSLRGDGISIGGTPGIATELGKQDTLHLSENFFQQGGFSSYTIGALQDLQLNPGTQITPQALNWRFADLNSYKAIANGAMSAVATPALLDLSGPLGSRVATNVTLAAGRNLLIGTNASLVADPGAELKFSASSQLTVDGKISAPAGNIIFALTPENSPVYNNTRSIWFGSKADISAKGSSALLYTDIKGISSGEMLAGGRISVTSPNYVVAEAGAQFDVSGAKSAAVSFKQGYTISAAQELASAGGSIAIAADEGLLFAGAMRAKAGGTGAQGGALNIVLDRTKSEALTTPRNGALTLSLSNGDSLGFIAPGLQPGQALFMPEGEPQGRLALSAFEQAGFDRISLKSQDELAFNLQDSALKLEARAALILDAPVFSAKISNNKVVESSSKPASVELNSAYVQLGNADYRYQRDGLSKTGNVSLTVNSSTLDLIGKSSLQGFNNAQLNAKEDIRLVGVTGTDSNTRPGSLTPDLAAVSAKGELKLTGELRLKSAQVYPTTLSKFSLNAEGERSLVQFESNGNLASAVLSAAGEVSAKAVTVIQAGQLMAPLGKINLEASQDLTYTSTSVSSVAASGLIPFGRVENGREWVYDFGSGNAISYKLNPGTTGHLIEQALPEKSIKSSAPNINLQKGASLDLSGGGELYAYEFTPGPNGSKDVLKNNLVNSQTTVFAINPNFTASVAPRDFQYGQDGGLLPGDSVTLSGIAGLKAGTYTLLPAHYALLPGGMSISLAPNSRDMQSSSNSINLDKSLTVAGTRTVLGVSDMRTSGWIVSSGEVIRSKSEFRDYNASSYFKDQALATALNLPMLPGDAGRVAFDATQKLILDGQIRLGAANGGQRGSVDISAPEITVVADSSQDTGTALKLVASDLNALGAGSLLIGGLRDESFKDGSHLSVGAKKVSLQNTLAQALIGPEIILAAQDKVFLDVGSAIKGEGSLAHAPRNLFIQANQLNGTDGALLRVSGAAAVSIQREAAARNTGVLEIAKGATVAASGSVYLDATKDSKLDGKLALANGAALGLGSSRVSLGQNIPALADGLRFDEAGLASLSQLSALELNSYSTIDIYGVVNLGNAAMKKLTLKSSGIQGYDQRQVNLLAQTVRFEGGSNFSLSTVAPENSSGQLSVQARDIEFGQGVFSVKAYETTSLNASREARATAVGGFKAEKDLTLAAGRILANGQTDGALANEGRILATATGDASIEAGRTLSLSKLAGAEPAANAPLLGGRLQFKGDSINSDARILASGGQLNMLAKNGINITGGELSAAGVAIVFGTTSAYAPGGKITLDGGSGNVLLGANATLDLSAVGAAAGSLAIKANNANNNAKAILEGSLKATALKGVDGILPNQGSLQMDVDSLGDATQFAALNEKLNTAGFTESRSFRVRHDDVDLAAGVTINAHQTLIATDNGNIRIAGTIDASGAKGGSIELYASQALATGNSGKLSLGSSAQLLAYANVAASSGAGSLGDGGRVVLGTASADGKMPGDVYTGSSMSLEQGSVINVSGLGLGGAGSVTFRAPKVGNGFGQDVAISQLDAKIVGSGASVIEAYKTYTTSKISEAPDAANGDGTYSNLQAATSTIGAISYVTDYSKANRPKIAIATATPAGMIGTPAGLMYLDAKNFTENNAVVSRLQRADLQLRAGIEVRSPGDLTVSVNEINPLAPKDSKGQVVYDAATVVLKDPGKGKLTKAPVTLKAQTLNPEDRGWNLNAWRFNAEPGILNLRASGDLLINGSISDGFVKPNTLALADTKTREKIGMPDWVLDNKASWSYRLSAGADLNAANPLAVIASDALGDFKINFARTSGTATDTPVALVRTGTGRIDVAAGRNVELGFQNGIGATIYTAGMHQDTAEFVAPGNLANSQYWTAGTYSSYEIPNPADPENPIVVPARLSPIKTPVQGEFSKLGGAISIYAEHDVVGTPVAQMFNNWLFRQGRTELDASGNTVFSTGLVKNSKNQLIATSLNTAWWSRFDYFNQGIATFGGGDIKVIAASGSVKDLSVSVASNAYMPGTAPGKLIEQGGGDLVVKAGADILGGAFYVQKGLASLTADGAILAGSREANGTALRTVLALGDARFDVVAGRALELESAFNPTLTMQSKQNSGLTKNFDTLTKVEFDKLPQISNFSTYRDDSAVHLTSIAGDVLLSENVTALASAAGKEIDLILMGKGSSEKLYGLQPAHFSAASLSGDLSTSGFTMAGSVSGQLDLLAAGKIDFLTKDKDQPIIMLDIAAEKFSAYFAPRMFDFTKGDAGLLNGGMTGLIAHTSGGLHQGDTQPNRVIALTGDINGDLSPIDLVSSKKMEIAAGRDILDFGFSVQHLDARDVTRVVAGRDFIDSTIISDVDEPNKVKHVITGAGAFDLRAGRNIDLGDSSGIQTRGNLENPYLPKGGASINLLAGSAAADYASFVRDYVKVSDLTAADQNTMLAYVQELKSGSGTALNLSVVDAWLSFNALSPAQQQGFFDTHTAALNKIFSAKLVESSKLKGLAIFDAQIAKMYPNINPKGGNINLFGSQLKTEQGGAIDMFAPGGSVYAGLANTPAYLMKKPASLGVFSIQGGDIHALVKTDFLVNQGRVFTLGGGDITLASQYGDLNAGKGSKTASSAPEPQLTTDAKGNTVLDISGSISGSGIAALKTRDDQADSNLTFIAPRGTFDAGDAGVRSTGGVYLVADRVVNGDNISAKGPISGAPAVDTSALSVVAAPSTAAVKAEELTERLNRLPPTSAGKSTTLSVDVLGYGSDCSEPNCAINEDKNKKN</sequence>
<dbReference type="InterPro" id="IPR012334">
    <property type="entry name" value="Pectin_lyas_fold"/>
</dbReference>
<dbReference type="Pfam" id="PF12545">
    <property type="entry name" value="DUF3739"/>
    <property type="match status" value="1"/>
</dbReference>
<dbReference type="PANTHER" id="PTHR12338">
    <property type="entry name" value="AUTOTRANSPORTER"/>
    <property type="match status" value="1"/>
</dbReference>
<reference evidence="3 4" key="1">
    <citation type="journal article" date="2011" name="Int. J. Syst. Evol. Microbiol.">
        <title>Description of Undibacterium oligocarboniphilum sp. nov., isolated from purified water, and Undibacterium pigrum strain CCUG 49012 as the type strain of Undibacterium parvum sp. nov., and emended descriptions of the genus Undibacterium and the species Undibacterium pigrum.</title>
        <authorList>
            <person name="Eder W."/>
            <person name="Wanner G."/>
            <person name="Ludwig W."/>
            <person name="Busse H.J."/>
            <person name="Ziemke-Kageler F."/>
            <person name="Lang E."/>
        </authorList>
    </citation>
    <scope>NUCLEOTIDE SEQUENCE [LARGE SCALE GENOMIC DNA]</scope>
    <source>
        <strain evidence="3 4">DSM 23061</strain>
    </source>
</reference>
<dbReference type="SMART" id="SM00912">
    <property type="entry name" value="Haemagg_act"/>
    <property type="match status" value="1"/>
</dbReference>
<keyword evidence="1" id="KW-1133">Transmembrane helix</keyword>
<feature type="transmembrane region" description="Helical" evidence="1">
    <location>
        <begin position="60"/>
        <end position="82"/>
    </location>
</feature>
<dbReference type="InterPro" id="IPR050909">
    <property type="entry name" value="Bact_Autotransporter_VF"/>
</dbReference>
<dbReference type="NCBIfam" id="TIGR01901">
    <property type="entry name" value="adhes_NPXG"/>
    <property type="match status" value="1"/>
</dbReference>
<keyword evidence="4" id="KW-1185">Reference proteome</keyword>
<dbReference type="EMBL" id="CP034464">
    <property type="protein sequence ID" value="AZP13378.1"/>
    <property type="molecule type" value="Genomic_DNA"/>
</dbReference>
<keyword evidence="1" id="KW-0812">Transmembrane</keyword>
<dbReference type="InterPro" id="IPR008638">
    <property type="entry name" value="FhaB/CdiA-like_TPS"/>
</dbReference>
<proteinExistence type="predicted"/>
<dbReference type="InterPro" id="IPR011050">
    <property type="entry name" value="Pectin_lyase_fold/virulence"/>
</dbReference>
<evidence type="ECO:0000259" key="2">
    <source>
        <dbReference type="SMART" id="SM00912"/>
    </source>
</evidence>
<dbReference type="Gene3D" id="2.160.20.10">
    <property type="entry name" value="Single-stranded right-handed beta-helix, Pectin lyase-like"/>
    <property type="match status" value="1"/>
</dbReference>